<dbReference type="PANTHER" id="PTHR30055">
    <property type="entry name" value="HTH-TYPE TRANSCRIPTIONAL REGULATOR RUTR"/>
    <property type="match status" value="1"/>
</dbReference>
<dbReference type="InterPro" id="IPR009057">
    <property type="entry name" value="Homeodomain-like_sf"/>
</dbReference>
<evidence type="ECO:0000256" key="2">
    <source>
        <dbReference type="ARBA" id="ARBA00023125"/>
    </source>
</evidence>
<dbReference type="GO" id="GO:0000976">
    <property type="term" value="F:transcription cis-regulatory region binding"/>
    <property type="evidence" value="ECO:0007669"/>
    <property type="project" value="TreeGrafter"/>
</dbReference>
<dbReference type="InterPro" id="IPR050109">
    <property type="entry name" value="HTH-type_TetR-like_transc_reg"/>
</dbReference>
<reference evidence="6" key="1">
    <citation type="journal article" date="2014" name="Int. J. Syst. Evol. Microbiol.">
        <title>Complete genome sequence of Corynebacterium casei LMG S-19264T (=DSM 44701T), isolated from a smear-ripened cheese.</title>
        <authorList>
            <consortium name="US DOE Joint Genome Institute (JGI-PGF)"/>
            <person name="Walter F."/>
            <person name="Albersmeier A."/>
            <person name="Kalinowski J."/>
            <person name="Ruckert C."/>
        </authorList>
    </citation>
    <scope>NUCLEOTIDE SEQUENCE</scope>
    <source>
        <strain evidence="6">CGMCC 1.14988</strain>
    </source>
</reference>
<reference evidence="6" key="2">
    <citation type="submission" date="2020-09" db="EMBL/GenBank/DDBJ databases">
        <authorList>
            <person name="Sun Q."/>
            <person name="Zhou Y."/>
        </authorList>
    </citation>
    <scope>NUCLEOTIDE SEQUENCE</scope>
    <source>
        <strain evidence="6">CGMCC 1.14988</strain>
    </source>
</reference>
<proteinExistence type="predicted"/>
<dbReference type="RefSeq" id="WP_130649778.1">
    <property type="nucleotide sequence ID" value="NZ_BMHA01000003.1"/>
</dbReference>
<feature type="domain" description="HTH tetR-type" evidence="5">
    <location>
        <begin position="4"/>
        <end position="64"/>
    </location>
</feature>
<dbReference type="PROSITE" id="PS50977">
    <property type="entry name" value="HTH_TETR_2"/>
    <property type="match status" value="1"/>
</dbReference>
<protein>
    <submittedName>
        <fullName evidence="6">TetR family transcriptional regulator</fullName>
    </submittedName>
</protein>
<evidence type="ECO:0000256" key="1">
    <source>
        <dbReference type="ARBA" id="ARBA00023015"/>
    </source>
</evidence>
<evidence type="ECO:0000259" key="5">
    <source>
        <dbReference type="PROSITE" id="PS50977"/>
    </source>
</evidence>
<gene>
    <name evidence="6" type="ORF">GCM10011354_10770</name>
</gene>
<dbReference type="InterPro" id="IPR001647">
    <property type="entry name" value="HTH_TetR"/>
</dbReference>
<dbReference type="Pfam" id="PF17937">
    <property type="entry name" value="TetR_C_28"/>
    <property type="match status" value="1"/>
</dbReference>
<dbReference type="EMBL" id="BMHA01000003">
    <property type="protein sequence ID" value="GGI04773.1"/>
    <property type="molecule type" value="Genomic_DNA"/>
</dbReference>
<dbReference type="SUPFAM" id="SSF46689">
    <property type="entry name" value="Homeodomain-like"/>
    <property type="match status" value="1"/>
</dbReference>
<evidence type="ECO:0000313" key="6">
    <source>
        <dbReference type="EMBL" id="GGI04773.1"/>
    </source>
</evidence>
<organism evidence="6 7">
    <name type="scientific">Egicoccus halophilus</name>
    <dbReference type="NCBI Taxonomy" id="1670830"/>
    <lineage>
        <taxon>Bacteria</taxon>
        <taxon>Bacillati</taxon>
        <taxon>Actinomycetota</taxon>
        <taxon>Nitriliruptoria</taxon>
        <taxon>Egicoccales</taxon>
        <taxon>Egicoccaceae</taxon>
        <taxon>Egicoccus</taxon>
    </lineage>
</organism>
<dbReference type="GO" id="GO:0003700">
    <property type="term" value="F:DNA-binding transcription factor activity"/>
    <property type="evidence" value="ECO:0007669"/>
    <property type="project" value="TreeGrafter"/>
</dbReference>
<evidence type="ECO:0000256" key="4">
    <source>
        <dbReference type="PROSITE-ProRule" id="PRU00335"/>
    </source>
</evidence>
<keyword evidence="2 4" id="KW-0238">DNA-binding</keyword>
<sequence>MPRPSMRPRLLSAAARVVRRAGAGALTLDAVAGEAGSSKGGVLYHFPTKAALVTGLVDEVLDVFEAEVDRRAAQDEDPAAWARAYVDATFDVAVSQPDLAVALLAVSDRDTDVMARCARRMADWHDRLLASGLSDSTAALVRFACDGWWTVGAIDGVARQGSVDHLRARLHALVDEDAPR</sequence>
<dbReference type="OrthoDB" id="9806334at2"/>
<dbReference type="Pfam" id="PF00440">
    <property type="entry name" value="TetR_N"/>
    <property type="match status" value="1"/>
</dbReference>
<keyword evidence="1" id="KW-0805">Transcription regulation</keyword>
<dbReference type="AlphaFoldDB" id="A0A8J3ETX4"/>
<accession>A0A8J3ETX4</accession>
<evidence type="ECO:0000256" key="3">
    <source>
        <dbReference type="ARBA" id="ARBA00023163"/>
    </source>
</evidence>
<keyword evidence="7" id="KW-1185">Reference proteome</keyword>
<dbReference type="InterPro" id="IPR041479">
    <property type="entry name" value="TetR_CgmR_C"/>
</dbReference>
<dbReference type="Proteomes" id="UP000650511">
    <property type="component" value="Unassembled WGS sequence"/>
</dbReference>
<comment type="caution">
    <text evidence="6">The sequence shown here is derived from an EMBL/GenBank/DDBJ whole genome shotgun (WGS) entry which is preliminary data.</text>
</comment>
<keyword evidence="3" id="KW-0804">Transcription</keyword>
<feature type="DNA-binding region" description="H-T-H motif" evidence="4">
    <location>
        <begin position="27"/>
        <end position="46"/>
    </location>
</feature>
<evidence type="ECO:0000313" key="7">
    <source>
        <dbReference type="Proteomes" id="UP000650511"/>
    </source>
</evidence>
<dbReference type="Gene3D" id="1.10.357.10">
    <property type="entry name" value="Tetracycline Repressor, domain 2"/>
    <property type="match status" value="1"/>
</dbReference>
<dbReference type="PRINTS" id="PR00455">
    <property type="entry name" value="HTHTETR"/>
</dbReference>
<dbReference type="PANTHER" id="PTHR30055:SF234">
    <property type="entry name" value="HTH-TYPE TRANSCRIPTIONAL REGULATOR BETI"/>
    <property type="match status" value="1"/>
</dbReference>
<name>A0A8J3ETX4_9ACTN</name>